<organism evidence="5 6">
    <name type="scientific">Alligator mississippiensis</name>
    <name type="common">American alligator</name>
    <dbReference type="NCBI Taxonomy" id="8496"/>
    <lineage>
        <taxon>Eukaryota</taxon>
        <taxon>Metazoa</taxon>
        <taxon>Chordata</taxon>
        <taxon>Craniata</taxon>
        <taxon>Vertebrata</taxon>
        <taxon>Euteleostomi</taxon>
        <taxon>Archelosauria</taxon>
        <taxon>Archosauria</taxon>
        <taxon>Crocodylia</taxon>
        <taxon>Alligatoridae</taxon>
        <taxon>Alligatorinae</taxon>
        <taxon>Alligator</taxon>
    </lineage>
</organism>
<dbReference type="eggNOG" id="ENOG502RJ9I">
    <property type="taxonomic scope" value="Eukaryota"/>
</dbReference>
<dbReference type="PANTHER" id="PTHR15705:SF1">
    <property type="entry name" value="RIKEN CDNA 9330159F19 GENE"/>
    <property type="match status" value="1"/>
</dbReference>
<feature type="region of interest" description="Disordered" evidence="3">
    <location>
        <begin position="193"/>
        <end position="223"/>
    </location>
</feature>
<feature type="region of interest" description="Disordered" evidence="3">
    <location>
        <begin position="79"/>
        <end position="113"/>
    </location>
</feature>
<sequence length="325" mass="37849">MDLRKQLENTERNWNKEKMELLERFDNERKEWECQWKVMQMKIEELYQEVKLRRENNMNAHDNKAIHSKMLQLSVYSPASEQNDTAELNHEHKANDRMEGESSLSKTGEEWKDTRTKKKNSALVRDNLTFEDPEESEVCLSLKTPKDAKISTSDLNVALKELAKVSEELCSYQEEIRKKSNHRRIKSLSFLGESEEMQNTSKESKSFRRIHPGISDSRSNKGKRDRNYQRYLCQLNIHLEKASLGQLDQQTDAYLLDGHPDHHQHHLLYNFPDALEENIESNCASPQSIFANSPLTCLCGAKAEDKGSPHPPLKYKHRLDGVLQL</sequence>
<dbReference type="PANTHER" id="PTHR15705">
    <property type="entry name" value="MCG7194, ISOFORM CRA_A"/>
    <property type="match status" value="1"/>
</dbReference>
<keyword evidence="1 2" id="KW-0175">Coiled coil</keyword>
<dbReference type="Proteomes" id="UP000050525">
    <property type="component" value="Unassembled WGS sequence"/>
</dbReference>
<feature type="coiled-coil region" evidence="2">
    <location>
        <begin position="4"/>
        <end position="35"/>
    </location>
</feature>
<evidence type="ECO:0000259" key="4">
    <source>
        <dbReference type="Pfam" id="PF14818"/>
    </source>
</evidence>
<evidence type="ECO:0000256" key="3">
    <source>
        <dbReference type="SAM" id="MobiDB-lite"/>
    </source>
</evidence>
<feature type="domain" description="SOGA 1/2-like coiled-coil" evidence="4">
    <location>
        <begin position="1"/>
        <end position="54"/>
    </location>
</feature>
<protein>
    <recommendedName>
        <fullName evidence="4">SOGA 1/2-like coiled-coil domain-containing protein</fullName>
    </recommendedName>
</protein>
<dbReference type="STRING" id="8496.A0A151M3E4"/>
<comment type="caution">
    <text evidence="5">The sequence shown here is derived from an EMBL/GenBank/DDBJ whole genome shotgun (WGS) entry which is preliminary data.</text>
</comment>
<dbReference type="InterPro" id="IPR027882">
    <property type="entry name" value="SOGA1/2-like_CC"/>
</dbReference>
<reference evidence="5 6" key="1">
    <citation type="journal article" date="2012" name="Genome Biol.">
        <title>Sequencing three crocodilian genomes to illuminate the evolution of archosaurs and amniotes.</title>
        <authorList>
            <person name="St John J.A."/>
            <person name="Braun E.L."/>
            <person name="Isberg S.R."/>
            <person name="Miles L.G."/>
            <person name="Chong A.Y."/>
            <person name="Gongora J."/>
            <person name="Dalzell P."/>
            <person name="Moran C."/>
            <person name="Bed'hom B."/>
            <person name="Abzhanov A."/>
            <person name="Burgess S.C."/>
            <person name="Cooksey A.M."/>
            <person name="Castoe T.A."/>
            <person name="Crawford N.G."/>
            <person name="Densmore L.D."/>
            <person name="Drew J.C."/>
            <person name="Edwards S.V."/>
            <person name="Faircloth B.C."/>
            <person name="Fujita M.K."/>
            <person name="Greenwold M.J."/>
            <person name="Hoffmann F.G."/>
            <person name="Howard J.M."/>
            <person name="Iguchi T."/>
            <person name="Janes D.E."/>
            <person name="Khan S.Y."/>
            <person name="Kohno S."/>
            <person name="de Koning A.J."/>
            <person name="Lance S.L."/>
            <person name="McCarthy F.M."/>
            <person name="McCormack J.E."/>
            <person name="Merchant M.E."/>
            <person name="Peterson D.G."/>
            <person name="Pollock D.D."/>
            <person name="Pourmand N."/>
            <person name="Raney B.J."/>
            <person name="Roessler K.A."/>
            <person name="Sanford J.R."/>
            <person name="Sawyer R.H."/>
            <person name="Schmidt C.J."/>
            <person name="Triplett E.W."/>
            <person name="Tuberville T.D."/>
            <person name="Venegas-Anaya M."/>
            <person name="Howard J.T."/>
            <person name="Jarvis E.D."/>
            <person name="Guillette L.J.Jr."/>
            <person name="Glenn T.C."/>
            <person name="Green R.E."/>
            <person name="Ray D.A."/>
        </authorList>
    </citation>
    <scope>NUCLEOTIDE SEQUENCE [LARGE SCALE GENOMIC DNA]</scope>
    <source>
        <strain evidence="5">KSC_2009_1</strain>
    </source>
</reference>
<gene>
    <name evidence="5" type="ORF">Y1Q_0018939</name>
</gene>
<dbReference type="Pfam" id="PF14818">
    <property type="entry name" value="SOGA1-2-like_CC"/>
    <property type="match status" value="1"/>
</dbReference>
<evidence type="ECO:0000313" key="6">
    <source>
        <dbReference type="Proteomes" id="UP000050525"/>
    </source>
</evidence>
<evidence type="ECO:0000256" key="1">
    <source>
        <dbReference type="ARBA" id="ARBA00023054"/>
    </source>
</evidence>
<proteinExistence type="predicted"/>
<evidence type="ECO:0000313" key="5">
    <source>
        <dbReference type="EMBL" id="KYO18981.1"/>
    </source>
</evidence>
<feature type="compositionally biased region" description="Basic and acidic residues" evidence="3">
    <location>
        <begin position="87"/>
        <end position="100"/>
    </location>
</feature>
<dbReference type="AlphaFoldDB" id="A0A151M3E4"/>
<accession>A0A151M3E4</accession>
<keyword evidence="6" id="KW-1185">Reference proteome</keyword>
<evidence type="ECO:0000256" key="2">
    <source>
        <dbReference type="SAM" id="Coils"/>
    </source>
</evidence>
<name>A0A151M3E4_ALLMI</name>
<dbReference type="EMBL" id="AKHW03006769">
    <property type="protein sequence ID" value="KYO18981.1"/>
    <property type="molecule type" value="Genomic_DNA"/>
</dbReference>